<dbReference type="Proteomes" id="UP000238042">
    <property type="component" value="Unassembled WGS sequence"/>
</dbReference>
<name>A0A2S8AF89_9FLAO</name>
<protein>
    <recommendedName>
        <fullName evidence="3">Asparagine synthetase domain-containing protein</fullName>
    </recommendedName>
</protein>
<evidence type="ECO:0000313" key="1">
    <source>
        <dbReference type="EMBL" id="PQL94277.1"/>
    </source>
</evidence>
<proteinExistence type="predicted"/>
<gene>
    <name evidence="1" type="ORF">C4S77_03715</name>
</gene>
<dbReference type="EMBL" id="PSZM01000024">
    <property type="protein sequence ID" value="PQL94277.1"/>
    <property type="molecule type" value="Genomic_DNA"/>
</dbReference>
<keyword evidence="2" id="KW-1185">Reference proteome</keyword>
<evidence type="ECO:0008006" key="3">
    <source>
        <dbReference type="Google" id="ProtNLM"/>
    </source>
</evidence>
<dbReference type="AlphaFoldDB" id="A0A2S8AF89"/>
<reference evidence="1 2" key="1">
    <citation type="submission" date="2018-02" db="EMBL/GenBank/DDBJ databases">
        <title>Genome sequences of Apibacter spp., gut symbionts of Asian honey bees.</title>
        <authorList>
            <person name="Kwong W.K."/>
            <person name="Steele M.I."/>
            <person name="Moran N.A."/>
        </authorList>
    </citation>
    <scope>NUCLEOTIDE SEQUENCE [LARGE SCALE GENOMIC DNA]</scope>
    <source>
        <strain evidence="2">wkB301</strain>
    </source>
</reference>
<comment type="caution">
    <text evidence="1">The sequence shown here is derived from an EMBL/GenBank/DDBJ whole genome shotgun (WGS) entry which is preliminary data.</text>
</comment>
<sequence>MRLYPKQYVISSQHKIYAENAQIYEWQGLSIAICKDDIEKLVIGDNYVFFGETFDFENPKLLNDQVVRSIDFSLPLQSIIKQINKWTGYFILLIKLNDRFILLNDASSQLECYFTHDSSEINLAEQPHLLYKLLGEKYSIVSADVPLNVLSNRRNIFYKTIYQRISKLIPNHFYDFQNKQLIRFYPFQKIEKKDTSYCISEIIRILENTMLSLIHRKPLVSALTSGWDSRILLACNKKNIDKIDFFTIDKIHSYSDIDVKIAKEILHRLGKRLNIFEFNKYLSNHFPQEAIFVSDYNSEIITDNFYRPHFKDKYLINGNISEVGRFYYRPLPKKLSPKDLAYIVKCEQDKYHLDIFKTWQDDFAPFKKMGYDELDFLYWEHRISNWLGSLKTIYNIYTTVISPFNNRYLLDTLFSMEKKYRDSRFPKYYKIILQKLVPELNDIPVNPMESIQKIKISKALRVYPITKALRLKFRKLH</sequence>
<accession>A0A2S8AF89</accession>
<evidence type="ECO:0000313" key="2">
    <source>
        <dbReference type="Proteomes" id="UP000238042"/>
    </source>
</evidence>
<dbReference type="SUPFAM" id="SSF52402">
    <property type="entry name" value="Adenine nucleotide alpha hydrolases-like"/>
    <property type="match status" value="1"/>
</dbReference>
<organism evidence="1 2">
    <name type="scientific">Apibacter adventoris</name>
    <dbReference type="NCBI Taxonomy" id="1679466"/>
    <lineage>
        <taxon>Bacteria</taxon>
        <taxon>Pseudomonadati</taxon>
        <taxon>Bacteroidota</taxon>
        <taxon>Flavobacteriia</taxon>
        <taxon>Flavobacteriales</taxon>
        <taxon>Weeksellaceae</taxon>
        <taxon>Apibacter</taxon>
    </lineage>
</organism>
<dbReference type="RefSeq" id="WP_105246161.1">
    <property type="nucleotide sequence ID" value="NZ_PSZM01000024.1"/>
</dbReference>
<dbReference type="OrthoDB" id="2462219at2"/>